<evidence type="ECO:0000256" key="2">
    <source>
        <dbReference type="ARBA" id="ARBA00023054"/>
    </source>
</evidence>
<dbReference type="SUPFAM" id="SSF47090">
    <property type="entry name" value="PGBD-like"/>
    <property type="match status" value="1"/>
</dbReference>
<keyword evidence="2" id="KW-0175">Coiled coil</keyword>
<evidence type="ECO:0000313" key="4">
    <source>
        <dbReference type="EMBL" id="GLH97719.1"/>
    </source>
</evidence>
<keyword evidence="5" id="KW-1185">Reference proteome</keyword>
<protein>
    <submittedName>
        <fullName evidence="4">Peptidoglycan-binding protein</fullName>
    </submittedName>
</protein>
<name>A0ABQ5QTJ1_9ACTN</name>
<evidence type="ECO:0000313" key="5">
    <source>
        <dbReference type="Proteomes" id="UP001144280"/>
    </source>
</evidence>
<dbReference type="Pfam" id="PF01471">
    <property type="entry name" value="PG_binding_1"/>
    <property type="match status" value="1"/>
</dbReference>
<dbReference type="RefSeq" id="WP_281895882.1">
    <property type="nucleotide sequence ID" value="NZ_BSDI01000012.1"/>
</dbReference>
<organism evidence="4 5">
    <name type="scientific">Phytohabitans aurantiacus</name>
    <dbReference type="NCBI Taxonomy" id="3016789"/>
    <lineage>
        <taxon>Bacteria</taxon>
        <taxon>Bacillati</taxon>
        <taxon>Actinomycetota</taxon>
        <taxon>Actinomycetes</taxon>
        <taxon>Micromonosporales</taxon>
        <taxon>Micromonosporaceae</taxon>
    </lineage>
</organism>
<dbReference type="Proteomes" id="UP001144280">
    <property type="component" value="Unassembled WGS sequence"/>
</dbReference>
<reference evidence="4" key="1">
    <citation type="submission" date="2022-12" db="EMBL/GenBank/DDBJ databases">
        <title>New Phytohabitans aurantiacus sp. RD004123 nov., an actinomycete isolated from soil.</title>
        <authorList>
            <person name="Triningsih D.W."/>
            <person name="Harunari E."/>
            <person name="Igarashi Y."/>
        </authorList>
    </citation>
    <scope>NUCLEOTIDE SEQUENCE</scope>
    <source>
        <strain evidence="4">RD004123</strain>
    </source>
</reference>
<dbReference type="InterPro" id="IPR050465">
    <property type="entry name" value="UPF0194_transport"/>
</dbReference>
<dbReference type="PANTHER" id="PTHR32347">
    <property type="entry name" value="EFFLUX SYSTEM COMPONENT YKNX-RELATED"/>
    <property type="match status" value="1"/>
</dbReference>
<comment type="caution">
    <text evidence="4">The sequence shown here is derived from an EMBL/GenBank/DDBJ whole genome shotgun (WGS) entry which is preliminary data.</text>
</comment>
<proteinExistence type="predicted"/>
<dbReference type="Gene3D" id="1.10.101.10">
    <property type="entry name" value="PGBD-like superfamily/PGBD"/>
    <property type="match status" value="1"/>
</dbReference>
<evidence type="ECO:0000259" key="3">
    <source>
        <dbReference type="Pfam" id="PF01471"/>
    </source>
</evidence>
<dbReference type="Gene3D" id="2.40.420.20">
    <property type="match status" value="1"/>
</dbReference>
<gene>
    <name evidence="4" type="ORF">Pa4123_29940</name>
</gene>
<dbReference type="InterPro" id="IPR036365">
    <property type="entry name" value="PGBD-like_sf"/>
</dbReference>
<evidence type="ECO:0000256" key="1">
    <source>
        <dbReference type="ARBA" id="ARBA00004196"/>
    </source>
</evidence>
<accession>A0ABQ5QTJ1</accession>
<dbReference type="InterPro" id="IPR036366">
    <property type="entry name" value="PGBDSf"/>
</dbReference>
<dbReference type="InterPro" id="IPR002477">
    <property type="entry name" value="Peptidoglycan-bd-like"/>
</dbReference>
<feature type="domain" description="Peptidoglycan binding-like" evidence="3">
    <location>
        <begin position="132"/>
        <end position="179"/>
    </location>
</feature>
<dbReference type="EMBL" id="BSDI01000012">
    <property type="protein sequence ID" value="GLH97719.1"/>
    <property type="molecule type" value="Genomic_DNA"/>
</dbReference>
<sequence>MSAVSSGAPRRRRRGKVVGFGGAALVVAAGAAAAVGVGGADAQEPVRSSAPPATATVTRTTLTRTETVNGTLGYGDATAVKARGSGGTITWLPAEGSRVARGKKLYEVDEDPVVLLYGSAPLYRTLSSGAEGADVSLLEKNLSALGYDGFTVDDEYTSATASAVSEWQEDLGVPETGTVSVGQVVVAAGEVRVAEHQLTPGDAANGPVLTYTGTTRVVTVDLEVDKQELVKKGVAATVELPAGTRVAGTVSSVGTVATTSGSNNDQVTTIDVTVTVKDQKALGTLDEAPVDVILQSEQRKDVLAVPVNALVALAEGGYGVQVVEGDASRYVAVETGMFAGGKVEISGAGIADGAVVGVPK</sequence>
<comment type="subcellular location">
    <subcellularLocation>
        <location evidence="1">Cell envelope</location>
    </subcellularLocation>
</comment>